<gene>
    <name evidence="2" type="ORF">AVDCRST_MAG87-2436</name>
</gene>
<feature type="compositionally biased region" description="Basic residues" evidence="1">
    <location>
        <begin position="87"/>
        <end position="96"/>
    </location>
</feature>
<evidence type="ECO:0000313" key="2">
    <source>
        <dbReference type="EMBL" id="CAA9571273.1"/>
    </source>
</evidence>
<reference evidence="2" key="1">
    <citation type="submission" date="2020-02" db="EMBL/GenBank/DDBJ databases">
        <authorList>
            <person name="Meier V. D."/>
        </authorList>
    </citation>
    <scope>NUCLEOTIDE SEQUENCE</scope>
    <source>
        <strain evidence="2">AVDCRST_MAG87</strain>
    </source>
</reference>
<organism evidence="2">
    <name type="scientific">uncultured Thermomicrobiales bacterium</name>
    <dbReference type="NCBI Taxonomy" id="1645740"/>
    <lineage>
        <taxon>Bacteria</taxon>
        <taxon>Pseudomonadati</taxon>
        <taxon>Thermomicrobiota</taxon>
        <taxon>Thermomicrobia</taxon>
        <taxon>Thermomicrobiales</taxon>
        <taxon>environmental samples</taxon>
    </lineage>
</organism>
<dbReference type="EMBL" id="CADCWJ010000536">
    <property type="protein sequence ID" value="CAA9571273.1"/>
    <property type="molecule type" value="Genomic_DNA"/>
</dbReference>
<proteinExistence type="predicted"/>
<protein>
    <submittedName>
        <fullName evidence="2">Uncharacterized protein</fullName>
    </submittedName>
</protein>
<evidence type="ECO:0000256" key="1">
    <source>
        <dbReference type="SAM" id="MobiDB-lite"/>
    </source>
</evidence>
<accession>A0A6J4V7L0</accession>
<sequence length="96" mass="10465">MDHGLAIAGSAEIQHFDGLSVEREPDVCDEPGVAEIDARFTNTEPVGRSPDKEKLVVLEGQVVIEHGSPLSGRNAAGSERRQAKTRPDRRKVYRAS</sequence>
<feature type="region of interest" description="Disordered" evidence="1">
    <location>
        <begin position="68"/>
        <end position="96"/>
    </location>
</feature>
<dbReference type="AlphaFoldDB" id="A0A6J4V7L0"/>
<name>A0A6J4V7L0_9BACT</name>